<comment type="similarity">
    <text evidence="5">Belongs to the nuclear hormone receptor family. NR3 subfamily.</text>
</comment>
<dbReference type="PANTHER" id="PTHR48092">
    <property type="entry name" value="KNIRPS-RELATED PROTEIN-RELATED"/>
    <property type="match status" value="1"/>
</dbReference>
<keyword evidence="9" id="KW-0479">Metal-binding</keyword>
<feature type="region of interest" description="Disordered" evidence="22">
    <location>
        <begin position="51"/>
        <end position="91"/>
    </location>
</feature>
<dbReference type="InterPro" id="IPR000536">
    <property type="entry name" value="Nucl_hrmn_rcpt_lig-bd"/>
</dbReference>
<gene>
    <name evidence="25" type="ORF">WISP_137356</name>
</gene>
<dbReference type="InterPro" id="IPR001628">
    <property type="entry name" value="Znf_hrmn_rcpt"/>
</dbReference>
<evidence type="ECO:0000256" key="21">
    <source>
        <dbReference type="ARBA" id="ARBA00031162"/>
    </source>
</evidence>
<evidence type="ECO:0000256" key="11">
    <source>
        <dbReference type="ARBA" id="ARBA00022833"/>
    </source>
</evidence>
<keyword evidence="7" id="KW-0963">Cytoplasm</keyword>
<dbReference type="EMBL" id="WHWB01034690">
    <property type="protein sequence ID" value="KAJ7405882.1"/>
    <property type="molecule type" value="Genomic_DNA"/>
</dbReference>
<keyword evidence="18" id="KW-0675">Receptor</keyword>
<keyword evidence="26" id="KW-1185">Reference proteome</keyword>
<keyword evidence="19" id="KW-0206">Cytoskeleton</keyword>
<dbReference type="SMART" id="SM00399">
    <property type="entry name" value="ZnF_C4"/>
    <property type="match status" value="1"/>
</dbReference>
<evidence type="ECO:0000256" key="1">
    <source>
        <dbReference type="ARBA" id="ARBA00004123"/>
    </source>
</evidence>
<feature type="region of interest" description="Disordered" evidence="22">
    <location>
        <begin position="260"/>
        <end position="286"/>
    </location>
</feature>
<evidence type="ECO:0000256" key="5">
    <source>
        <dbReference type="ARBA" id="ARBA00005413"/>
    </source>
</evidence>
<organism evidence="25 26">
    <name type="scientific">Willisornis vidua</name>
    <name type="common">Xingu scale-backed antbird</name>
    <dbReference type="NCBI Taxonomy" id="1566151"/>
    <lineage>
        <taxon>Eukaryota</taxon>
        <taxon>Metazoa</taxon>
        <taxon>Chordata</taxon>
        <taxon>Craniata</taxon>
        <taxon>Vertebrata</taxon>
        <taxon>Euteleostomi</taxon>
        <taxon>Archelosauria</taxon>
        <taxon>Archosauria</taxon>
        <taxon>Dinosauria</taxon>
        <taxon>Saurischia</taxon>
        <taxon>Theropoda</taxon>
        <taxon>Coelurosauria</taxon>
        <taxon>Aves</taxon>
        <taxon>Neognathae</taxon>
        <taxon>Neoaves</taxon>
        <taxon>Telluraves</taxon>
        <taxon>Australaves</taxon>
        <taxon>Passeriformes</taxon>
        <taxon>Thamnophilidae</taxon>
        <taxon>Willisornis</taxon>
    </lineage>
</organism>
<keyword evidence="11" id="KW-0862">Zinc</keyword>
<evidence type="ECO:0000256" key="20">
    <source>
        <dbReference type="ARBA" id="ARBA00023242"/>
    </source>
</evidence>
<proteinExistence type="inferred from homology"/>
<dbReference type="InterPro" id="IPR013088">
    <property type="entry name" value="Znf_NHR/GATA"/>
</dbReference>
<feature type="compositionally biased region" description="Low complexity" evidence="22">
    <location>
        <begin position="59"/>
        <end position="79"/>
    </location>
</feature>
<evidence type="ECO:0000256" key="8">
    <source>
        <dbReference type="ARBA" id="ARBA00022665"/>
    </source>
</evidence>
<evidence type="ECO:0000256" key="12">
    <source>
        <dbReference type="ARBA" id="ARBA00022853"/>
    </source>
</evidence>
<keyword evidence="17" id="KW-0804">Transcription</keyword>
<keyword evidence="15" id="KW-0238">DNA-binding</keyword>
<keyword evidence="10" id="KW-0863">Zinc-finger</keyword>
<dbReference type="InterPro" id="IPR001723">
    <property type="entry name" value="Nuclear_hrmn_rcpt"/>
</dbReference>
<keyword evidence="16" id="KW-0496">Mitochondrion</keyword>
<keyword evidence="20" id="KW-0539">Nucleus</keyword>
<dbReference type="PRINTS" id="PR00047">
    <property type="entry name" value="STROIDFINGER"/>
</dbReference>
<evidence type="ECO:0000256" key="7">
    <source>
        <dbReference type="ARBA" id="ARBA00022490"/>
    </source>
</evidence>
<name>A0ABQ9CR22_9PASS</name>
<dbReference type="PROSITE" id="PS51843">
    <property type="entry name" value="NR_LBD"/>
    <property type="match status" value="1"/>
</dbReference>
<sequence length="1021" mass="111106">MRMLLRSAFNGKVMDSKELLNPSDQEETRKNALISTKGGIVMDFHPPFRGGATVQAPVSTSPLPTSSQSDSSQQPALADFSKGLGNNVPQPDLSKAVSLSMGLYMGETDTKVMGNDLGFSHQGQIGISSGETDFRLLEESIASLNKSSSLAEDAKGSVSSEVPLEPDFPGMAGRNVPLESGTAVQSQVGSNGGNLKLFSEDQSPLDILQDLELPPVSPGKEPNGSPWRLDPLLDDGGLLSPISADDAFLLEGNLGEDCKPPVLSDTKPKINDRGDLLPSSKMPMPQVKTEKEDFIELCTPGIKQENMGPLYCQANFSGSNLLGTKVSAISVHGVSTSGGQMYHYDLNTASLSQQQDQKPIFNIIPSLPAGSENWNRCQGSGDEALAPLGTLNLSGRPAFSNGYSSIFNDNHKLYQSKKCALGKEDFSDDLQQVHSAVDCSALSREPGICDREEQLMWFIFGVMAWRTCSPGMIMCRDVVTGSGVTLGGWGAVPGSRCQSASMPGKVKTGSQNGCVGGDLEVYPVPSPAMGWNTFHYPRLLQAPSSVALDTSKDGAATASLGNLCQGLTTLTGKNFFPRGIFEGHQHDVYIIPASSWILLPGKMDGQVWNGLPRKVVESPSLEVVKEQLDMALGALVWVTSPGMRSDVSSSPSTTSATTGPPPKLCLVCSDEASGCHYGVLTCGSCKVFFKRAVEGQHNYLCAGRNDCIIDKIRRKNCPACRYRKCLQAGMNLEARKTKKKIKGLQQGGATGTRDAPEASGSKSIVPASLPQLTPTLVSLLEVIEPEVLYSGYDSTLPDSSWRILSTLNMLGGRQVVAAVKWAKAIPGFRNLHLDDQMTLLQYSWMFLMAFALGWRSYKQSNGNLLCFAPDLIINEQRMNLPCMYEQCKHMLMVARELSRLQVSYEEYLCMKTLLLLSTIPKEGLKSQSLFEEIRMTYIKELGKAIVKREGNSSQNWQRFYQLTKLLDSMHDVVENLLSFCFQTFLDKSMSIEFPEMLAEIISNQIPKYSNGNIKKLLFHQK</sequence>
<keyword evidence="14" id="KW-0446">Lipid-binding</keyword>
<dbReference type="PRINTS" id="PR00398">
    <property type="entry name" value="STRDHORMONER"/>
</dbReference>
<evidence type="ECO:0000256" key="18">
    <source>
        <dbReference type="ARBA" id="ARBA00023170"/>
    </source>
</evidence>
<evidence type="ECO:0000256" key="19">
    <source>
        <dbReference type="ARBA" id="ARBA00023212"/>
    </source>
</evidence>
<evidence type="ECO:0000256" key="15">
    <source>
        <dbReference type="ARBA" id="ARBA00023125"/>
    </source>
</evidence>
<dbReference type="SMART" id="SM00430">
    <property type="entry name" value="HOLI"/>
    <property type="match status" value="1"/>
</dbReference>
<dbReference type="CDD" id="cd07172">
    <property type="entry name" value="NR_DBD_GR_PR"/>
    <property type="match status" value="1"/>
</dbReference>
<reference evidence="25" key="1">
    <citation type="submission" date="2019-10" db="EMBL/GenBank/DDBJ databases">
        <authorList>
            <person name="Soares A.E.R."/>
            <person name="Aleixo A."/>
            <person name="Schneider P."/>
            <person name="Miyaki C.Y."/>
            <person name="Schneider M.P."/>
            <person name="Mello C."/>
            <person name="Vasconcelos A.T.R."/>
        </authorList>
    </citation>
    <scope>NUCLEOTIDE SEQUENCE</scope>
    <source>
        <tissue evidence="25">Muscle</tissue>
    </source>
</reference>
<evidence type="ECO:0000313" key="25">
    <source>
        <dbReference type="EMBL" id="KAJ7405882.1"/>
    </source>
</evidence>
<dbReference type="CDD" id="cd07076">
    <property type="entry name" value="NR_LBD_GR"/>
    <property type="match status" value="1"/>
</dbReference>
<keyword evidence="12" id="KW-0156">Chromatin regulator</keyword>
<evidence type="ECO:0000256" key="17">
    <source>
        <dbReference type="ARBA" id="ARBA00023163"/>
    </source>
</evidence>
<dbReference type="PRINTS" id="PR00528">
    <property type="entry name" value="GLCORTICOIDR"/>
</dbReference>
<evidence type="ECO:0000256" key="22">
    <source>
        <dbReference type="SAM" id="MobiDB-lite"/>
    </source>
</evidence>
<dbReference type="Proteomes" id="UP001145742">
    <property type="component" value="Unassembled WGS sequence"/>
</dbReference>
<keyword evidence="8" id="KW-0754">Steroid-binding</keyword>
<evidence type="ECO:0000259" key="23">
    <source>
        <dbReference type="PROSITE" id="PS51030"/>
    </source>
</evidence>
<protein>
    <recommendedName>
        <fullName evidence="6">Glucocorticoid receptor</fullName>
    </recommendedName>
    <alternativeName>
        <fullName evidence="21">Nuclear receptor subfamily 3 group C member 1</fullName>
    </alternativeName>
</protein>
<dbReference type="Pfam" id="PF00104">
    <property type="entry name" value="Hormone_recep"/>
    <property type="match status" value="1"/>
</dbReference>
<feature type="domain" description="NR LBD" evidence="24">
    <location>
        <begin position="768"/>
        <end position="1002"/>
    </location>
</feature>
<dbReference type="SUPFAM" id="SSF57716">
    <property type="entry name" value="Glucocorticoid receptor-like (DNA-binding domain)"/>
    <property type="match status" value="1"/>
</dbReference>
<keyword evidence="13" id="KW-0805">Transcription regulation</keyword>
<evidence type="ECO:0000256" key="4">
    <source>
        <dbReference type="ARBA" id="ARBA00004300"/>
    </source>
</evidence>
<evidence type="ECO:0000256" key="13">
    <source>
        <dbReference type="ARBA" id="ARBA00023015"/>
    </source>
</evidence>
<evidence type="ECO:0000256" key="9">
    <source>
        <dbReference type="ARBA" id="ARBA00022723"/>
    </source>
</evidence>
<feature type="compositionally biased region" description="Basic and acidic residues" evidence="22">
    <location>
        <begin position="266"/>
        <end position="275"/>
    </location>
</feature>
<evidence type="ECO:0000256" key="10">
    <source>
        <dbReference type="ARBA" id="ARBA00022771"/>
    </source>
</evidence>
<feature type="domain" description="Nuclear receptor" evidence="23">
    <location>
        <begin position="662"/>
        <end position="737"/>
    </location>
</feature>
<evidence type="ECO:0000256" key="14">
    <source>
        <dbReference type="ARBA" id="ARBA00023121"/>
    </source>
</evidence>
<evidence type="ECO:0000256" key="3">
    <source>
        <dbReference type="ARBA" id="ARBA00004186"/>
    </source>
</evidence>
<comment type="caution">
    <text evidence="25">The sequence shown here is derived from an EMBL/GenBank/DDBJ whole genome shotgun (WGS) entry which is preliminary data.</text>
</comment>
<evidence type="ECO:0000313" key="26">
    <source>
        <dbReference type="Proteomes" id="UP001145742"/>
    </source>
</evidence>
<dbReference type="Pfam" id="PF00105">
    <property type="entry name" value="zf-C4"/>
    <property type="match status" value="1"/>
</dbReference>
<evidence type="ECO:0000259" key="24">
    <source>
        <dbReference type="PROSITE" id="PS51843"/>
    </source>
</evidence>
<accession>A0ABQ9CR22</accession>
<dbReference type="Pfam" id="PF02155">
    <property type="entry name" value="GCR"/>
    <property type="match status" value="1"/>
</dbReference>
<feature type="region of interest" description="Disordered" evidence="22">
    <location>
        <begin position="740"/>
        <end position="762"/>
    </location>
</feature>
<evidence type="ECO:0000256" key="6">
    <source>
        <dbReference type="ARBA" id="ARBA00015625"/>
    </source>
</evidence>
<dbReference type="InterPro" id="IPR050200">
    <property type="entry name" value="Nuclear_hormone_rcpt_NR3"/>
</dbReference>
<dbReference type="PROSITE" id="PS51030">
    <property type="entry name" value="NUCLEAR_REC_DBD_2"/>
    <property type="match status" value="1"/>
</dbReference>
<dbReference type="InterPro" id="IPR001409">
    <property type="entry name" value="Glcrtcd_rcpt"/>
</dbReference>
<comment type="subcellular location">
    <subcellularLocation>
        <location evidence="4">Cytoplasm</location>
        <location evidence="4">Cytoskeleton</location>
        <location evidence="4">Microtubule organizing center</location>
        <location evidence="4">Centrosome</location>
    </subcellularLocation>
    <subcellularLocation>
        <location evidence="3">Cytoplasm</location>
        <location evidence="3">Cytoskeleton</location>
        <location evidence="3">Spindle</location>
    </subcellularLocation>
    <subcellularLocation>
        <location evidence="2">Mitochondrion</location>
    </subcellularLocation>
    <subcellularLocation>
        <location evidence="1">Nucleus</location>
    </subcellularLocation>
</comment>
<dbReference type="Gene3D" id="1.10.565.10">
    <property type="entry name" value="Retinoid X Receptor"/>
    <property type="match status" value="1"/>
</dbReference>
<dbReference type="InterPro" id="IPR035500">
    <property type="entry name" value="NHR-like_dom_sf"/>
</dbReference>
<evidence type="ECO:0000256" key="16">
    <source>
        <dbReference type="ARBA" id="ARBA00023128"/>
    </source>
</evidence>
<dbReference type="PROSITE" id="PS00031">
    <property type="entry name" value="NUCLEAR_REC_DBD_1"/>
    <property type="match status" value="1"/>
</dbReference>
<evidence type="ECO:0000256" key="2">
    <source>
        <dbReference type="ARBA" id="ARBA00004173"/>
    </source>
</evidence>
<dbReference type="SUPFAM" id="SSF48508">
    <property type="entry name" value="Nuclear receptor ligand-binding domain"/>
    <property type="match status" value="1"/>
</dbReference>
<dbReference type="Gene3D" id="3.30.50.10">
    <property type="entry name" value="Erythroid Transcription Factor GATA-1, subunit A"/>
    <property type="match status" value="1"/>
</dbReference>